<protein>
    <submittedName>
        <fullName evidence="1">Gp38</fullName>
    </submittedName>
</protein>
<organism evidence="1 2">
    <name type="scientific">Burkholderia aenigmatica</name>
    <dbReference type="NCBI Taxonomy" id="2015348"/>
    <lineage>
        <taxon>Bacteria</taxon>
        <taxon>Pseudomonadati</taxon>
        <taxon>Pseudomonadota</taxon>
        <taxon>Betaproteobacteria</taxon>
        <taxon>Burkholderiales</taxon>
        <taxon>Burkholderiaceae</taxon>
        <taxon>Burkholderia</taxon>
        <taxon>Burkholderia cepacia complex</taxon>
    </lineage>
</organism>
<dbReference type="EMBL" id="CABWIL020000006">
    <property type="protein sequence ID" value="CAB3962922.1"/>
    <property type="molecule type" value="Genomic_DNA"/>
</dbReference>
<dbReference type="AlphaFoldDB" id="A0A6J5IXW1"/>
<evidence type="ECO:0000313" key="2">
    <source>
        <dbReference type="Proteomes" id="UP000494301"/>
    </source>
</evidence>
<dbReference type="RefSeq" id="WP_240202936.1">
    <property type="nucleotide sequence ID" value="NZ_CABVQF010000059.1"/>
</dbReference>
<proteinExistence type="predicted"/>
<gene>
    <name evidence="1" type="ORF">BLA3211_01992</name>
</gene>
<reference evidence="1 2" key="1">
    <citation type="submission" date="2020-04" db="EMBL/GenBank/DDBJ databases">
        <authorList>
            <person name="Depoorter E."/>
        </authorList>
    </citation>
    <scope>NUCLEOTIDE SEQUENCE [LARGE SCALE GENOMIC DNA]</scope>
    <source>
        <strain evidence="1 2">BCC0217</strain>
    </source>
</reference>
<sequence length="244" mass="26353">MFNETSTTSKRTPQQVAADLFRIGENPNLPAWQYSVLQQAMTLLSSRVDQRAVSSTDTKAMPSRLTPRMREAMVSAARQYAKENDGGNSPDVMYEAAFAAVQFDACEPSITSGRFVRTITHGTELWQGGAKLAVASSEAIATEIASAMNVGAHSDAREAHTYASTQATNCASCGEHKHTPLRIDWMGGYVCLTCIDHELERFVALTDDQRAAIEFALGACAGHVAGERHVLALESLLSAAQEAR</sequence>
<name>A0A6J5IXW1_9BURK</name>
<dbReference type="Proteomes" id="UP000494301">
    <property type="component" value="Unassembled WGS sequence"/>
</dbReference>
<evidence type="ECO:0000313" key="1">
    <source>
        <dbReference type="EMBL" id="CAB3962922.1"/>
    </source>
</evidence>
<accession>A0A6J5IXW1</accession>